<accession>A0A1S1L457</accession>
<dbReference type="InterPro" id="IPR009100">
    <property type="entry name" value="AcylCoA_DH/oxidase_NM_dom_sf"/>
</dbReference>
<gene>
    <name evidence="1" type="ORF">BKG76_22645</name>
</gene>
<dbReference type="STRING" id="948102.BKG76_22645"/>
<organism evidence="1 2">
    <name type="scientific">Mycobacteroides franklinii</name>
    <dbReference type="NCBI Taxonomy" id="948102"/>
    <lineage>
        <taxon>Bacteria</taxon>
        <taxon>Bacillati</taxon>
        <taxon>Actinomycetota</taxon>
        <taxon>Actinomycetes</taxon>
        <taxon>Mycobacteriales</taxon>
        <taxon>Mycobacteriaceae</taxon>
        <taxon>Mycobacteroides</taxon>
    </lineage>
</organism>
<evidence type="ECO:0000313" key="1">
    <source>
        <dbReference type="EMBL" id="OHU19265.1"/>
    </source>
</evidence>
<reference evidence="1 2" key="1">
    <citation type="submission" date="2016-10" db="EMBL/GenBank/DDBJ databases">
        <title>Evaluation of Human, Veterinary and Environmental Mycobacterium chelonae Isolates by Core Genome Phylogenomic Analysis, Targeted Gene Comparison, and Anti-microbial Susceptibility Patterns: A Tale of Mistaken Identities.</title>
        <authorList>
            <person name="Fogelson S.B."/>
            <person name="Camus A.C."/>
            <person name="Lorenz W."/>
            <person name="Vasireddy R."/>
            <person name="Vasireddy S."/>
            <person name="Smith T."/>
            <person name="Brown-Elliott B.A."/>
            <person name="Wallace R.J.Jr."/>
            <person name="Hasan N.A."/>
            <person name="Reischl U."/>
            <person name="Sanchez S."/>
        </authorList>
    </citation>
    <scope>NUCLEOTIDE SEQUENCE [LARGE SCALE GENOMIC DNA]</scope>
    <source>
        <strain evidence="1 2">1559</strain>
    </source>
</reference>
<name>A0A1S1L457_9MYCO</name>
<dbReference type="GeneID" id="57169622"/>
<dbReference type="Proteomes" id="UP000179616">
    <property type="component" value="Unassembled WGS sequence"/>
</dbReference>
<evidence type="ECO:0000313" key="2">
    <source>
        <dbReference type="Proteomes" id="UP000179616"/>
    </source>
</evidence>
<dbReference type="SUPFAM" id="SSF56645">
    <property type="entry name" value="Acyl-CoA dehydrogenase NM domain-like"/>
    <property type="match status" value="1"/>
</dbReference>
<dbReference type="AlphaFoldDB" id="A0A1S1L457"/>
<dbReference type="InterPro" id="IPR046373">
    <property type="entry name" value="Acyl-CoA_Oxase/DH_mid-dom_sf"/>
</dbReference>
<sequence>MTAAVARDADAALARVGDEVAGRASALDSDQTDVRVDIAALGAQGLFDAGLAGADLTSMVRVIEHVATSSLAVGFAAWAHRMTIEYVSLAPAVFRAAQLPGLTRGQRPGVTAMAAGLKHVAGLGEVPIVASEHPDGLRVTGPIRWASNVFPDALMVLPARGADGATYVVAIDVSADGVRIERPPNLMALTATASTSLHLDRVHVPAENVISTDLQDFVARIRPAFLLLQTAFCVGVSVAALDGARSARGVLAGQFTTELADLARRGHALRERLYAFATAPSDPGIADLLRLRLGAAGLAGQASRLEVTLAGGAGYALGTAANRRFREAAFLPIQSPSEGQLRWELTQYE</sequence>
<dbReference type="Gene3D" id="2.40.110.10">
    <property type="entry name" value="Butyryl-CoA Dehydrogenase, subunit A, domain 2"/>
    <property type="match status" value="1"/>
</dbReference>
<dbReference type="GO" id="GO:0016627">
    <property type="term" value="F:oxidoreductase activity, acting on the CH-CH group of donors"/>
    <property type="evidence" value="ECO:0007669"/>
    <property type="project" value="InterPro"/>
</dbReference>
<comment type="caution">
    <text evidence="1">The sequence shown here is derived from an EMBL/GenBank/DDBJ whole genome shotgun (WGS) entry which is preliminary data.</text>
</comment>
<dbReference type="EMBL" id="MLIK01000024">
    <property type="protein sequence ID" value="OHU19265.1"/>
    <property type="molecule type" value="Genomic_DNA"/>
</dbReference>
<proteinExistence type="predicted"/>
<dbReference type="OrthoDB" id="3258691at2"/>
<dbReference type="RefSeq" id="WP_070939912.1">
    <property type="nucleotide sequence ID" value="NZ_MLIK01000024.1"/>
</dbReference>
<protein>
    <submittedName>
        <fullName evidence="1">Acyl-CoA dehydrogenase</fullName>
    </submittedName>
</protein>